<accession>A0A238YG56</accession>
<protein>
    <submittedName>
        <fullName evidence="2">Stress responsive A/B Barrel Domain</fullName>
    </submittedName>
</protein>
<dbReference type="AlphaFoldDB" id="A0A238YG56"/>
<sequence>MKKIITLLFITYIISSCSNQTTTTSMPIQGDFAHTVYFWLHRPDNPDDRKAFEASLTSFINQSPYITTKHIGVPAATNRDVIDNSYTYSLLLTFKDKAAQDQYQDEPAHKQFIAESSHLWSKVLVYDSEDILE</sequence>
<evidence type="ECO:0000259" key="1">
    <source>
        <dbReference type="PROSITE" id="PS51502"/>
    </source>
</evidence>
<keyword evidence="3" id="KW-1185">Reference proteome</keyword>
<dbReference type="PROSITE" id="PS51502">
    <property type="entry name" value="S_R_A_B_BARREL"/>
    <property type="match status" value="1"/>
</dbReference>
<evidence type="ECO:0000313" key="2">
    <source>
        <dbReference type="EMBL" id="SNR69603.1"/>
    </source>
</evidence>
<dbReference type="SUPFAM" id="SSF54909">
    <property type="entry name" value="Dimeric alpha+beta barrel"/>
    <property type="match status" value="1"/>
</dbReference>
<dbReference type="SMART" id="SM00886">
    <property type="entry name" value="Dabb"/>
    <property type="match status" value="1"/>
</dbReference>
<proteinExistence type="predicted"/>
<name>A0A238YG56_9FLAO</name>
<dbReference type="EMBL" id="FZNY01000002">
    <property type="protein sequence ID" value="SNR69603.1"/>
    <property type="molecule type" value="Genomic_DNA"/>
</dbReference>
<dbReference type="InterPro" id="IPR013097">
    <property type="entry name" value="Dabb"/>
</dbReference>
<evidence type="ECO:0000313" key="3">
    <source>
        <dbReference type="Proteomes" id="UP000198379"/>
    </source>
</evidence>
<feature type="domain" description="Stress-response A/B barrel" evidence="1">
    <location>
        <begin position="32"/>
        <end position="128"/>
    </location>
</feature>
<dbReference type="RefSeq" id="WP_089370803.1">
    <property type="nucleotide sequence ID" value="NZ_BMEP01000001.1"/>
</dbReference>
<dbReference type="Proteomes" id="UP000198379">
    <property type="component" value="Unassembled WGS sequence"/>
</dbReference>
<dbReference type="Gene3D" id="3.30.70.100">
    <property type="match status" value="1"/>
</dbReference>
<dbReference type="OrthoDB" id="7189263at2"/>
<gene>
    <name evidence="2" type="ORF">SAMN06265376_10212</name>
</gene>
<dbReference type="PROSITE" id="PS51257">
    <property type="entry name" value="PROKAR_LIPOPROTEIN"/>
    <property type="match status" value="1"/>
</dbReference>
<organism evidence="2 3">
    <name type="scientific">Dokdonia pacifica</name>
    <dbReference type="NCBI Taxonomy" id="1627892"/>
    <lineage>
        <taxon>Bacteria</taxon>
        <taxon>Pseudomonadati</taxon>
        <taxon>Bacteroidota</taxon>
        <taxon>Flavobacteriia</taxon>
        <taxon>Flavobacteriales</taxon>
        <taxon>Flavobacteriaceae</taxon>
        <taxon>Dokdonia</taxon>
    </lineage>
</organism>
<dbReference type="Pfam" id="PF07876">
    <property type="entry name" value="Dabb"/>
    <property type="match status" value="1"/>
</dbReference>
<dbReference type="InterPro" id="IPR011008">
    <property type="entry name" value="Dimeric_a/b-barrel"/>
</dbReference>
<reference evidence="2 3" key="1">
    <citation type="submission" date="2017-06" db="EMBL/GenBank/DDBJ databases">
        <authorList>
            <person name="Kim H.J."/>
            <person name="Triplett B.A."/>
        </authorList>
    </citation>
    <scope>NUCLEOTIDE SEQUENCE [LARGE SCALE GENOMIC DNA]</scope>
    <source>
        <strain evidence="2 3">DSM 25597</strain>
    </source>
</reference>